<dbReference type="EMBL" id="CAEZUE010000060">
    <property type="protein sequence ID" value="CAB4591965.1"/>
    <property type="molecule type" value="Genomic_DNA"/>
</dbReference>
<dbReference type="AlphaFoldDB" id="A0A6J6FYM7"/>
<reference evidence="1" key="1">
    <citation type="submission" date="2020-05" db="EMBL/GenBank/DDBJ databases">
        <authorList>
            <person name="Chiriac C."/>
            <person name="Salcher M."/>
            <person name="Ghai R."/>
            <person name="Kavagutti S V."/>
        </authorList>
    </citation>
    <scope>NUCLEOTIDE SEQUENCE</scope>
</reference>
<sequence>MVVLKRLKSFLESPGHLWNQLRFFARQFVEVFVNRSVRLDFIDHSVESCHHLNREREVRIACGVRRTEFDALGFRVCPRNRNSNCC</sequence>
<proteinExistence type="predicted"/>
<evidence type="ECO:0000313" key="1">
    <source>
        <dbReference type="EMBL" id="CAB4591965.1"/>
    </source>
</evidence>
<name>A0A6J6FYM7_9ZZZZ</name>
<organism evidence="1">
    <name type="scientific">freshwater metagenome</name>
    <dbReference type="NCBI Taxonomy" id="449393"/>
    <lineage>
        <taxon>unclassified sequences</taxon>
        <taxon>metagenomes</taxon>
        <taxon>ecological metagenomes</taxon>
    </lineage>
</organism>
<gene>
    <name evidence="1" type="ORF">UFOPK1788_00580</name>
</gene>
<accession>A0A6J6FYM7</accession>
<protein>
    <submittedName>
        <fullName evidence="1">Unannotated protein</fullName>
    </submittedName>
</protein>